<dbReference type="GO" id="GO:0003700">
    <property type="term" value="F:DNA-binding transcription factor activity"/>
    <property type="evidence" value="ECO:0007669"/>
    <property type="project" value="TreeGrafter"/>
</dbReference>
<dbReference type="PANTHER" id="PTHR24567">
    <property type="entry name" value="CRP FAMILY TRANSCRIPTIONAL REGULATORY PROTEIN"/>
    <property type="match status" value="1"/>
</dbReference>
<accession>A0A5D3WI67</accession>
<dbReference type="CDD" id="cd00092">
    <property type="entry name" value="HTH_CRP"/>
    <property type="match status" value="1"/>
</dbReference>
<dbReference type="Proteomes" id="UP000324159">
    <property type="component" value="Unassembled WGS sequence"/>
</dbReference>
<name>A0A5D3WI67_9BACT</name>
<organism evidence="6 7">
    <name type="scientific">Geothermobacter ehrlichii</name>
    <dbReference type="NCBI Taxonomy" id="213224"/>
    <lineage>
        <taxon>Bacteria</taxon>
        <taxon>Pseudomonadati</taxon>
        <taxon>Thermodesulfobacteriota</taxon>
        <taxon>Desulfuromonadia</taxon>
        <taxon>Desulfuromonadales</taxon>
        <taxon>Geothermobacteraceae</taxon>
        <taxon>Geothermobacter</taxon>
    </lineage>
</organism>
<evidence type="ECO:0000259" key="5">
    <source>
        <dbReference type="PROSITE" id="PS51063"/>
    </source>
</evidence>
<evidence type="ECO:0000256" key="1">
    <source>
        <dbReference type="ARBA" id="ARBA00023015"/>
    </source>
</evidence>
<gene>
    <name evidence="6" type="ORF">EDC39_106181</name>
</gene>
<dbReference type="SUPFAM" id="SSF51206">
    <property type="entry name" value="cAMP-binding domain-like"/>
    <property type="match status" value="1"/>
</dbReference>
<sequence length="221" mass="24726">MPTKMKLTKHNLLETLAAPEHDEFLKEFKERCYARKSIVSSPVDEEDLVFIVKSGRVRVYLAYEDKEFTLSILGPGDIYSTHTRALTQAMDEVTILVMDAASFRKKTTEIPAFSLTMVKVLGDLLKNSFNIINGLVFKDAQLRLAEFLVNAAEDTGVATPHGIELQLGLTTEDIGLVIGSSRQTISLLVNDLRKSGILEKLNRRTLLIKDLERLKEMAADT</sequence>
<dbReference type="InterPro" id="IPR000595">
    <property type="entry name" value="cNMP-bd_dom"/>
</dbReference>
<keyword evidence="1" id="KW-0805">Transcription regulation</keyword>
<dbReference type="InterPro" id="IPR050397">
    <property type="entry name" value="Env_Response_Regulators"/>
</dbReference>
<dbReference type="AlphaFoldDB" id="A0A5D3WI67"/>
<dbReference type="InterPro" id="IPR036390">
    <property type="entry name" value="WH_DNA-bd_sf"/>
</dbReference>
<dbReference type="Pfam" id="PF00027">
    <property type="entry name" value="cNMP_binding"/>
    <property type="match status" value="1"/>
</dbReference>
<proteinExistence type="predicted"/>
<comment type="caution">
    <text evidence="6">The sequence shown here is derived from an EMBL/GenBank/DDBJ whole genome shotgun (WGS) entry which is preliminary data.</text>
</comment>
<reference evidence="6 7" key="1">
    <citation type="submission" date="2019-07" db="EMBL/GenBank/DDBJ databases">
        <title>Genomic Encyclopedia of Type Strains, Phase IV (KMG-IV): sequencing the most valuable type-strain genomes for metagenomic binning, comparative biology and taxonomic classification.</title>
        <authorList>
            <person name="Goeker M."/>
        </authorList>
    </citation>
    <scope>NUCLEOTIDE SEQUENCE [LARGE SCALE GENOMIC DNA]</scope>
    <source>
        <strain evidence="6 7">SS015</strain>
    </source>
</reference>
<dbReference type="InterPro" id="IPR012318">
    <property type="entry name" value="HTH_CRP"/>
</dbReference>
<dbReference type="InterPro" id="IPR036388">
    <property type="entry name" value="WH-like_DNA-bd_sf"/>
</dbReference>
<feature type="domain" description="HTH crp-type" evidence="5">
    <location>
        <begin position="138"/>
        <end position="212"/>
    </location>
</feature>
<dbReference type="EMBL" id="VNIB01000006">
    <property type="protein sequence ID" value="TYO98575.1"/>
    <property type="molecule type" value="Genomic_DNA"/>
</dbReference>
<dbReference type="PROSITE" id="PS50042">
    <property type="entry name" value="CNMP_BINDING_3"/>
    <property type="match status" value="1"/>
</dbReference>
<protein>
    <submittedName>
        <fullName evidence="6">Crp/Fnr family transcriptional regulator</fullName>
    </submittedName>
</protein>
<feature type="domain" description="Cyclic nucleotide-binding" evidence="4">
    <location>
        <begin position="12"/>
        <end position="80"/>
    </location>
</feature>
<dbReference type="CDD" id="cd00038">
    <property type="entry name" value="CAP_ED"/>
    <property type="match status" value="1"/>
</dbReference>
<dbReference type="PROSITE" id="PS51063">
    <property type="entry name" value="HTH_CRP_2"/>
    <property type="match status" value="1"/>
</dbReference>
<dbReference type="Gene3D" id="1.10.10.10">
    <property type="entry name" value="Winged helix-like DNA-binding domain superfamily/Winged helix DNA-binding domain"/>
    <property type="match status" value="1"/>
</dbReference>
<keyword evidence="7" id="KW-1185">Reference proteome</keyword>
<dbReference type="RefSeq" id="WP_148895945.1">
    <property type="nucleotide sequence ID" value="NZ_VNIB01000006.1"/>
</dbReference>
<keyword evidence="2" id="KW-0238">DNA-binding</keyword>
<dbReference type="SMART" id="SM00419">
    <property type="entry name" value="HTH_CRP"/>
    <property type="match status" value="1"/>
</dbReference>
<dbReference type="Gene3D" id="2.60.120.10">
    <property type="entry name" value="Jelly Rolls"/>
    <property type="match status" value="1"/>
</dbReference>
<dbReference type="PANTHER" id="PTHR24567:SF74">
    <property type="entry name" value="HTH-TYPE TRANSCRIPTIONAL REGULATOR ARCR"/>
    <property type="match status" value="1"/>
</dbReference>
<keyword evidence="3" id="KW-0804">Transcription</keyword>
<evidence type="ECO:0000313" key="6">
    <source>
        <dbReference type="EMBL" id="TYO98575.1"/>
    </source>
</evidence>
<dbReference type="Pfam" id="PF13545">
    <property type="entry name" value="HTH_Crp_2"/>
    <property type="match status" value="1"/>
</dbReference>
<dbReference type="OrthoDB" id="7263823at2"/>
<evidence type="ECO:0000256" key="3">
    <source>
        <dbReference type="ARBA" id="ARBA00023163"/>
    </source>
</evidence>
<evidence type="ECO:0000313" key="7">
    <source>
        <dbReference type="Proteomes" id="UP000324159"/>
    </source>
</evidence>
<dbReference type="SUPFAM" id="SSF46785">
    <property type="entry name" value="Winged helix' DNA-binding domain"/>
    <property type="match status" value="1"/>
</dbReference>
<dbReference type="GO" id="GO:0003677">
    <property type="term" value="F:DNA binding"/>
    <property type="evidence" value="ECO:0007669"/>
    <property type="project" value="UniProtKB-KW"/>
</dbReference>
<dbReference type="InterPro" id="IPR018490">
    <property type="entry name" value="cNMP-bd_dom_sf"/>
</dbReference>
<evidence type="ECO:0000256" key="2">
    <source>
        <dbReference type="ARBA" id="ARBA00023125"/>
    </source>
</evidence>
<dbReference type="GO" id="GO:0005829">
    <property type="term" value="C:cytosol"/>
    <property type="evidence" value="ECO:0007669"/>
    <property type="project" value="TreeGrafter"/>
</dbReference>
<evidence type="ECO:0000259" key="4">
    <source>
        <dbReference type="PROSITE" id="PS50042"/>
    </source>
</evidence>
<dbReference type="InterPro" id="IPR014710">
    <property type="entry name" value="RmlC-like_jellyroll"/>
</dbReference>